<dbReference type="Proteomes" id="UP000831181">
    <property type="component" value="Chromosome"/>
</dbReference>
<protein>
    <submittedName>
        <fullName evidence="2">Uncharacterized protein</fullName>
    </submittedName>
</protein>
<dbReference type="EMBL" id="CP093361">
    <property type="protein sequence ID" value="UQS86912.1"/>
    <property type="molecule type" value="Genomic_DNA"/>
</dbReference>
<keyword evidence="3" id="KW-1185">Reference proteome</keyword>
<evidence type="ECO:0000313" key="2">
    <source>
        <dbReference type="EMBL" id="UQS86912.1"/>
    </source>
</evidence>
<proteinExistence type="predicted"/>
<dbReference type="KEGG" id="lbe:MOO44_08625"/>
<dbReference type="AlphaFoldDB" id="A0A976X5T9"/>
<evidence type="ECO:0000256" key="1">
    <source>
        <dbReference type="SAM" id="SignalP"/>
    </source>
</evidence>
<accession>A0A976X5T9</accession>
<evidence type="ECO:0000313" key="3">
    <source>
        <dbReference type="Proteomes" id="UP000831181"/>
    </source>
</evidence>
<reference evidence="2" key="1">
    <citation type="journal article" date="2022" name="Int. J. Syst. Evol. Microbiol.">
        <title>Apilactobacillus apisilvae sp. nov., Nicolia spurrieriana gen. nov. sp. nov., Bombilactobacillus folatiphilus sp. nov. and Bombilactobacillus thymidiniphilus sp. nov., four new lactic acid bacterial isolates from stingless bees Tetragonula carbonaria and Austroplebeia australis.</title>
        <authorList>
            <person name="Oliphant S.A."/>
            <person name="Watson-Haigh N.S."/>
            <person name="Sumby K.M."/>
            <person name="Gardner J."/>
            <person name="Groom S."/>
            <person name="Jiranek V."/>
        </authorList>
    </citation>
    <scope>NUCLEOTIDE SEQUENCE</scope>
    <source>
        <strain evidence="2">SGEP1_A5</strain>
    </source>
</reference>
<feature type="signal peptide" evidence="1">
    <location>
        <begin position="1"/>
        <end position="17"/>
    </location>
</feature>
<sequence>MSLKKSILYITTATLFAGTIGIATNPDVTANAATWKTGTPKALFGNTSGAWGGTSYTKLPHPENGKKGKYYFSYSAFLGGNYKGGKDSGYQPIKYYFNKDKKYVAEQGASLKAARNAHYQSLGKGYYKITSGGKGNSKKSLKYELQGPSKNNKGYTILVKVHNPKKISIWKYLKGATGKTEFQGVFVGVNAKGLQ</sequence>
<keyword evidence="1" id="KW-0732">Signal</keyword>
<organism evidence="2 3">
    <name type="scientific">Nicoliella spurrieriana</name>
    <dbReference type="NCBI Taxonomy" id="2925830"/>
    <lineage>
        <taxon>Bacteria</taxon>
        <taxon>Bacillati</taxon>
        <taxon>Bacillota</taxon>
        <taxon>Bacilli</taxon>
        <taxon>Lactobacillales</taxon>
        <taxon>Lactobacillaceae</taxon>
        <taxon>Nicoliella</taxon>
    </lineage>
</organism>
<dbReference type="RefSeq" id="WP_260116712.1">
    <property type="nucleotide sequence ID" value="NZ_CP093361.1"/>
</dbReference>
<gene>
    <name evidence="2" type="ORF">MOO44_08625</name>
</gene>
<name>A0A976X5T9_9LACO</name>
<feature type="chain" id="PRO_5039237287" evidence="1">
    <location>
        <begin position="18"/>
        <end position="195"/>
    </location>
</feature>